<protein>
    <submittedName>
        <fullName evidence="2">Uncharacterized protein</fullName>
    </submittedName>
</protein>
<comment type="caution">
    <text evidence="2">The sequence shown here is derived from an EMBL/GenBank/DDBJ whole genome shotgun (WGS) entry which is preliminary data.</text>
</comment>
<keyword evidence="1" id="KW-1133">Transmembrane helix</keyword>
<keyword evidence="3" id="KW-1185">Reference proteome</keyword>
<reference evidence="2 3" key="1">
    <citation type="submission" date="2022-05" db="EMBL/GenBank/DDBJ databases">
        <title>Flavobacterium sp., isolated from activated sludge.</title>
        <authorList>
            <person name="Ran Q."/>
        </authorList>
    </citation>
    <scope>NUCLEOTIDE SEQUENCE [LARGE SCALE GENOMIC DNA]</scope>
    <source>
        <strain evidence="2 3">HXWNR69</strain>
    </source>
</reference>
<evidence type="ECO:0000313" key="2">
    <source>
        <dbReference type="EMBL" id="MCL9769284.1"/>
    </source>
</evidence>
<sequence>MCKACFDREYNEFNSYSEFEEFNKEFDSKIVKSVYFVANGKYRSDSHVVYKCSICNQLWWLSEPDNHWRGYFLKEHNAKRYIDNNERKGNAMKYGSLIIAFLVIIGLIKSCN</sequence>
<dbReference type="Proteomes" id="UP001203342">
    <property type="component" value="Unassembled WGS sequence"/>
</dbReference>
<dbReference type="RefSeq" id="WP_250579943.1">
    <property type="nucleotide sequence ID" value="NZ_JAMLJN010000001.1"/>
</dbReference>
<evidence type="ECO:0000313" key="3">
    <source>
        <dbReference type="Proteomes" id="UP001203342"/>
    </source>
</evidence>
<proteinExistence type="predicted"/>
<organism evidence="2 3">
    <name type="scientific">Flavobacterium fragile</name>
    <dbReference type="NCBI Taxonomy" id="2949085"/>
    <lineage>
        <taxon>Bacteria</taxon>
        <taxon>Pseudomonadati</taxon>
        <taxon>Bacteroidota</taxon>
        <taxon>Flavobacteriia</taxon>
        <taxon>Flavobacteriales</taxon>
        <taxon>Flavobacteriaceae</taxon>
        <taxon>Flavobacterium</taxon>
    </lineage>
</organism>
<accession>A0ABT0TEG8</accession>
<dbReference type="EMBL" id="JAMLJN010000001">
    <property type="protein sequence ID" value="MCL9769284.1"/>
    <property type="molecule type" value="Genomic_DNA"/>
</dbReference>
<feature type="transmembrane region" description="Helical" evidence="1">
    <location>
        <begin position="91"/>
        <end position="108"/>
    </location>
</feature>
<evidence type="ECO:0000256" key="1">
    <source>
        <dbReference type="SAM" id="Phobius"/>
    </source>
</evidence>
<keyword evidence="1" id="KW-0472">Membrane</keyword>
<name>A0ABT0TEG8_9FLAO</name>
<keyword evidence="1" id="KW-0812">Transmembrane</keyword>
<gene>
    <name evidence="2" type="ORF">NAT47_02545</name>
</gene>